<feature type="transmembrane region" description="Helical" evidence="1">
    <location>
        <begin position="64"/>
        <end position="84"/>
    </location>
</feature>
<keyword evidence="1" id="KW-0472">Membrane</keyword>
<dbReference type="EMBL" id="QUSX01000002">
    <property type="protein sequence ID" value="RRQ48740.1"/>
    <property type="molecule type" value="Genomic_DNA"/>
</dbReference>
<sequence length="109" mass="13192">MSKKSEIKKNIRFYKKEMEKWELRIFISLILIFLGITGFCFFYLKANNWNIISLQINTVELSKLGILTPFIFCLSFSAKQFNYYKRQLDLYKLKKVELEYKTCYNKELS</sequence>
<feature type="transmembrane region" description="Helical" evidence="1">
    <location>
        <begin position="21"/>
        <end position="44"/>
    </location>
</feature>
<evidence type="ECO:0000313" key="2">
    <source>
        <dbReference type="EMBL" id="RRQ48740.1"/>
    </source>
</evidence>
<proteinExistence type="predicted"/>
<keyword evidence="1" id="KW-1133">Transmembrane helix</keyword>
<dbReference type="Proteomes" id="UP000286990">
    <property type="component" value="Unassembled WGS sequence"/>
</dbReference>
<protein>
    <submittedName>
        <fullName evidence="2">Uncharacterized protein</fullName>
    </submittedName>
</protein>
<reference evidence="3" key="1">
    <citation type="submission" date="2018-08" db="EMBL/GenBank/DDBJ databases">
        <authorList>
            <person name="Khan S.A."/>
            <person name="J S.E."/>
        </authorList>
    </citation>
    <scope>NUCLEOTIDE SEQUENCE [LARGE SCALE GENOMIC DNA]</scope>
    <source>
        <strain evidence="3">PoM-212</strain>
    </source>
</reference>
<gene>
    <name evidence="2" type="ORF">DZC72_13775</name>
</gene>
<evidence type="ECO:0000313" key="3">
    <source>
        <dbReference type="Proteomes" id="UP000286990"/>
    </source>
</evidence>
<evidence type="ECO:0000256" key="1">
    <source>
        <dbReference type="SAM" id="Phobius"/>
    </source>
</evidence>
<keyword evidence="3" id="KW-1185">Reference proteome</keyword>
<dbReference type="AlphaFoldDB" id="A0A426RI81"/>
<name>A0A426RI81_9FLAO</name>
<reference evidence="3" key="2">
    <citation type="submission" date="2018-12" db="EMBL/GenBank/DDBJ databases">
        <title>Maribacter lutimaris sp. nov., isolated from marine sediment.</title>
        <authorList>
            <person name="Kim K.K."/>
        </authorList>
    </citation>
    <scope>NUCLEOTIDE SEQUENCE [LARGE SCALE GENOMIC DNA]</scope>
    <source>
        <strain evidence="3">PoM-212</strain>
    </source>
</reference>
<keyword evidence="1" id="KW-0812">Transmembrane</keyword>
<accession>A0A426RI81</accession>
<comment type="caution">
    <text evidence="2">The sequence shown here is derived from an EMBL/GenBank/DDBJ whole genome shotgun (WGS) entry which is preliminary data.</text>
</comment>
<organism evidence="2 3">
    <name type="scientific">Maribacter algicola</name>
    <dbReference type="NCBI Taxonomy" id="2498892"/>
    <lineage>
        <taxon>Bacteria</taxon>
        <taxon>Pseudomonadati</taxon>
        <taxon>Bacteroidota</taxon>
        <taxon>Flavobacteriia</taxon>
        <taxon>Flavobacteriales</taxon>
        <taxon>Flavobacteriaceae</taxon>
        <taxon>Maribacter</taxon>
    </lineage>
</organism>